<comment type="caution">
    <text evidence="9">The sequence shown here is derived from an EMBL/GenBank/DDBJ whole genome shotgun (WGS) entry which is preliminary data.</text>
</comment>
<keyword evidence="4 7" id="KW-0863">Zinc-finger</keyword>
<keyword evidence="5" id="KW-0862">Zinc</keyword>
<dbReference type="GO" id="GO:0008270">
    <property type="term" value="F:zinc ion binding"/>
    <property type="evidence" value="ECO:0007669"/>
    <property type="project" value="UniProtKB-KW"/>
</dbReference>
<dbReference type="Gene3D" id="3.30.160.60">
    <property type="entry name" value="Classic Zinc Finger"/>
    <property type="match status" value="2"/>
</dbReference>
<keyword evidence="2" id="KW-0479">Metal-binding</keyword>
<dbReference type="GO" id="GO:0005634">
    <property type="term" value="C:nucleus"/>
    <property type="evidence" value="ECO:0007669"/>
    <property type="project" value="UniProtKB-SubCell"/>
</dbReference>
<evidence type="ECO:0000256" key="2">
    <source>
        <dbReference type="ARBA" id="ARBA00022723"/>
    </source>
</evidence>
<evidence type="ECO:0000313" key="10">
    <source>
        <dbReference type="Proteomes" id="UP001219518"/>
    </source>
</evidence>
<evidence type="ECO:0000256" key="3">
    <source>
        <dbReference type="ARBA" id="ARBA00022737"/>
    </source>
</evidence>
<dbReference type="PROSITE" id="PS50157">
    <property type="entry name" value="ZINC_FINGER_C2H2_2"/>
    <property type="match status" value="4"/>
</dbReference>
<evidence type="ECO:0000256" key="4">
    <source>
        <dbReference type="ARBA" id="ARBA00022771"/>
    </source>
</evidence>
<dbReference type="FunFam" id="3.30.160.60:FF:000100">
    <property type="entry name" value="Zinc finger 45-like"/>
    <property type="match status" value="1"/>
</dbReference>
<sequence>MFGLCPPIGFPTSYASLNGDIASDNRRWSRYDSGFCSAEVIGFGHSELSRRTLSRNVNPILQKPRGRHAKNPIPESDRPHACNTCGKRYVLKKSLWRHVHMECNVEPKFLCPLCGRKFRQKIHLMTHLSSQVFLINTLYHWKLLCSLWLLHLLSLFSEHVFGRMRSPESLVSVALSQGMEHIRSRFSTDKPFECHQCQKRYYLKKTLMRHLRLECNKEPQFQCHLCSKKFKQKSHLKTHILKVAHNDSNFQFRWEELDVPEPSKA</sequence>
<evidence type="ECO:0000256" key="7">
    <source>
        <dbReference type="PROSITE-ProRule" id="PRU00042"/>
    </source>
</evidence>
<evidence type="ECO:0000259" key="8">
    <source>
        <dbReference type="PROSITE" id="PS50157"/>
    </source>
</evidence>
<accession>A0AAE1LDJ3</accession>
<keyword evidence="6" id="KW-0539">Nucleus</keyword>
<feature type="domain" description="C2H2-type" evidence="8">
    <location>
        <begin position="109"/>
        <end position="127"/>
    </location>
</feature>
<dbReference type="PROSITE" id="PS00028">
    <property type="entry name" value="ZINC_FINGER_C2H2_1"/>
    <property type="match status" value="1"/>
</dbReference>
<dbReference type="SUPFAM" id="SSF57667">
    <property type="entry name" value="beta-beta-alpha zinc fingers"/>
    <property type="match status" value="2"/>
</dbReference>
<evidence type="ECO:0000256" key="5">
    <source>
        <dbReference type="ARBA" id="ARBA00022833"/>
    </source>
</evidence>
<keyword evidence="3" id="KW-0677">Repeat</keyword>
<gene>
    <name evidence="9" type="ORF">KUF71_005792</name>
</gene>
<dbReference type="GO" id="GO:0000981">
    <property type="term" value="F:DNA-binding transcription factor activity, RNA polymerase II-specific"/>
    <property type="evidence" value="ECO:0007669"/>
    <property type="project" value="TreeGrafter"/>
</dbReference>
<dbReference type="Pfam" id="PF00096">
    <property type="entry name" value="zf-C2H2"/>
    <property type="match status" value="2"/>
</dbReference>
<evidence type="ECO:0000256" key="6">
    <source>
        <dbReference type="ARBA" id="ARBA00023242"/>
    </source>
</evidence>
<proteinExistence type="predicted"/>
<dbReference type="PANTHER" id="PTHR24394:SF29">
    <property type="entry name" value="MYONEURIN"/>
    <property type="match status" value="1"/>
</dbReference>
<keyword evidence="10" id="KW-1185">Reference proteome</keyword>
<dbReference type="Proteomes" id="UP001219518">
    <property type="component" value="Unassembled WGS sequence"/>
</dbReference>
<organism evidence="9 10">
    <name type="scientific">Frankliniella fusca</name>
    <dbReference type="NCBI Taxonomy" id="407009"/>
    <lineage>
        <taxon>Eukaryota</taxon>
        <taxon>Metazoa</taxon>
        <taxon>Ecdysozoa</taxon>
        <taxon>Arthropoda</taxon>
        <taxon>Hexapoda</taxon>
        <taxon>Insecta</taxon>
        <taxon>Pterygota</taxon>
        <taxon>Neoptera</taxon>
        <taxon>Paraneoptera</taxon>
        <taxon>Thysanoptera</taxon>
        <taxon>Terebrantia</taxon>
        <taxon>Thripoidea</taxon>
        <taxon>Thripidae</taxon>
        <taxon>Frankliniella</taxon>
    </lineage>
</organism>
<dbReference type="InterPro" id="IPR013087">
    <property type="entry name" value="Znf_C2H2_type"/>
</dbReference>
<reference evidence="9" key="2">
    <citation type="journal article" date="2023" name="BMC Genomics">
        <title>Pest status, molecular evolution, and epigenetic factors derived from the genome assembly of Frankliniella fusca, a thysanopteran phytovirus vector.</title>
        <authorList>
            <person name="Catto M.A."/>
            <person name="Labadie P.E."/>
            <person name="Jacobson A.L."/>
            <person name="Kennedy G.G."/>
            <person name="Srinivasan R."/>
            <person name="Hunt B.G."/>
        </authorList>
    </citation>
    <scope>NUCLEOTIDE SEQUENCE</scope>
    <source>
        <tissue evidence="9">Head</tissue>
    </source>
</reference>
<feature type="domain" description="C2H2-type" evidence="8">
    <location>
        <begin position="80"/>
        <end position="107"/>
    </location>
</feature>
<dbReference type="SMART" id="SM00355">
    <property type="entry name" value="ZnF_C2H2"/>
    <property type="match status" value="4"/>
</dbReference>
<name>A0AAE1LDJ3_9NEOP</name>
<dbReference type="AlphaFoldDB" id="A0AAE1LDJ3"/>
<dbReference type="PANTHER" id="PTHR24394">
    <property type="entry name" value="ZINC FINGER PROTEIN"/>
    <property type="match status" value="1"/>
</dbReference>
<dbReference type="InterPro" id="IPR036236">
    <property type="entry name" value="Znf_C2H2_sf"/>
</dbReference>
<evidence type="ECO:0000256" key="1">
    <source>
        <dbReference type="ARBA" id="ARBA00004123"/>
    </source>
</evidence>
<feature type="domain" description="C2H2-type" evidence="8">
    <location>
        <begin position="221"/>
        <end position="250"/>
    </location>
</feature>
<feature type="domain" description="C2H2-type" evidence="8">
    <location>
        <begin position="192"/>
        <end position="219"/>
    </location>
</feature>
<evidence type="ECO:0000313" key="9">
    <source>
        <dbReference type="EMBL" id="KAK3915485.1"/>
    </source>
</evidence>
<protein>
    <submittedName>
        <fullName evidence="9">Zinc finger protein 510</fullName>
    </submittedName>
</protein>
<comment type="subcellular location">
    <subcellularLocation>
        <location evidence="1">Nucleus</location>
    </subcellularLocation>
</comment>
<dbReference type="EMBL" id="JAHWGI010000440">
    <property type="protein sequence ID" value="KAK3915485.1"/>
    <property type="molecule type" value="Genomic_DNA"/>
</dbReference>
<reference evidence="9" key="1">
    <citation type="submission" date="2021-07" db="EMBL/GenBank/DDBJ databases">
        <authorList>
            <person name="Catto M.A."/>
            <person name="Jacobson A."/>
            <person name="Kennedy G."/>
            <person name="Labadie P."/>
            <person name="Hunt B.G."/>
            <person name="Srinivasan R."/>
        </authorList>
    </citation>
    <scope>NUCLEOTIDE SEQUENCE</scope>
    <source>
        <strain evidence="9">PL_HMW_Pooled</strain>
        <tissue evidence="9">Head</tissue>
    </source>
</reference>